<dbReference type="InterPro" id="IPR011006">
    <property type="entry name" value="CheY-like_superfamily"/>
</dbReference>
<sequence length="125" mass="13783">MAERRLLICDDEPAIGRFVRHVAEGLGFVVEAVTDGLAFMRTYERFDPSIIILDMVMPGLDGNELIAWLAKRNCGAQLIIMTGYHPDYANHARILAEFRGLSPVTTLHKPIDVAQLRAVLAAPPG</sequence>
<dbReference type="InterPro" id="IPR001789">
    <property type="entry name" value="Sig_transdc_resp-reg_receiver"/>
</dbReference>
<dbReference type="PANTHER" id="PTHR44591:SF3">
    <property type="entry name" value="RESPONSE REGULATORY DOMAIN-CONTAINING PROTEIN"/>
    <property type="match status" value="1"/>
</dbReference>
<feature type="domain" description="Response regulatory" evidence="2">
    <location>
        <begin position="5"/>
        <end position="124"/>
    </location>
</feature>
<dbReference type="SMART" id="SM00448">
    <property type="entry name" value="REC"/>
    <property type="match status" value="1"/>
</dbReference>
<evidence type="ECO:0000256" key="1">
    <source>
        <dbReference type="ARBA" id="ARBA00022553"/>
    </source>
</evidence>
<dbReference type="PANTHER" id="PTHR44591">
    <property type="entry name" value="STRESS RESPONSE REGULATOR PROTEIN 1"/>
    <property type="match status" value="1"/>
</dbReference>
<evidence type="ECO:0000259" key="2">
    <source>
        <dbReference type="PROSITE" id="PS50110"/>
    </source>
</evidence>
<organism evidence="3">
    <name type="scientific">metagenome</name>
    <dbReference type="NCBI Taxonomy" id="256318"/>
    <lineage>
        <taxon>unclassified sequences</taxon>
        <taxon>metagenomes</taxon>
    </lineage>
</organism>
<dbReference type="Pfam" id="PF00072">
    <property type="entry name" value="Response_reg"/>
    <property type="match status" value="1"/>
</dbReference>
<dbReference type="CDD" id="cd00156">
    <property type="entry name" value="REC"/>
    <property type="match status" value="1"/>
</dbReference>
<reference evidence="3" key="1">
    <citation type="submission" date="2018-07" db="EMBL/GenBank/DDBJ databases">
        <authorList>
            <person name="Quirk P.G."/>
            <person name="Krulwich T.A."/>
        </authorList>
    </citation>
    <scope>NUCLEOTIDE SEQUENCE</scope>
</reference>
<accession>A0A380TJB9</accession>
<gene>
    <name evidence="3" type="ORF">DF3PB_500005</name>
</gene>
<dbReference type="SUPFAM" id="SSF52172">
    <property type="entry name" value="CheY-like"/>
    <property type="match status" value="1"/>
</dbReference>
<dbReference type="AlphaFoldDB" id="A0A380TJB9"/>
<dbReference type="Gene3D" id="3.40.50.2300">
    <property type="match status" value="1"/>
</dbReference>
<name>A0A380TJB9_9ZZZZ</name>
<dbReference type="EMBL" id="UIDG01000446">
    <property type="protein sequence ID" value="SUS07791.1"/>
    <property type="molecule type" value="Genomic_DNA"/>
</dbReference>
<dbReference type="GO" id="GO:0000160">
    <property type="term" value="P:phosphorelay signal transduction system"/>
    <property type="evidence" value="ECO:0007669"/>
    <property type="project" value="InterPro"/>
</dbReference>
<proteinExistence type="predicted"/>
<protein>
    <recommendedName>
        <fullName evidence="2">Response regulatory domain-containing protein</fullName>
    </recommendedName>
</protein>
<keyword evidence="1" id="KW-0597">Phosphoprotein</keyword>
<dbReference type="PROSITE" id="PS50110">
    <property type="entry name" value="RESPONSE_REGULATORY"/>
    <property type="match status" value="1"/>
</dbReference>
<dbReference type="InterPro" id="IPR050595">
    <property type="entry name" value="Bact_response_regulator"/>
</dbReference>
<evidence type="ECO:0000313" key="3">
    <source>
        <dbReference type="EMBL" id="SUS07791.1"/>
    </source>
</evidence>